<dbReference type="PRINTS" id="PR00046">
    <property type="entry name" value="SIGMA70FCT"/>
</dbReference>
<dbReference type="Pfam" id="PF04545">
    <property type="entry name" value="Sigma70_r4"/>
    <property type="match status" value="1"/>
</dbReference>
<dbReference type="GO" id="GO:0006352">
    <property type="term" value="P:DNA-templated transcription initiation"/>
    <property type="evidence" value="ECO:0007669"/>
    <property type="project" value="InterPro"/>
</dbReference>
<evidence type="ECO:0000256" key="1">
    <source>
        <dbReference type="ARBA" id="ARBA00007788"/>
    </source>
</evidence>
<dbReference type="Gene3D" id="1.20.120.1810">
    <property type="match status" value="1"/>
</dbReference>
<dbReference type="NCBIfam" id="TIGR02937">
    <property type="entry name" value="sigma70-ECF"/>
    <property type="match status" value="1"/>
</dbReference>
<protein>
    <submittedName>
        <fullName evidence="10">Sigma factor</fullName>
    </submittedName>
</protein>
<dbReference type="PANTHER" id="PTHR30603">
    <property type="entry name" value="RNA POLYMERASE SIGMA FACTOR RPO"/>
    <property type="match status" value="1"/>
</dbReference>
<dbReference type="SUPFAM" id="SSF88659">
    <property type="entry name" value="Sigma3 and sigma4 domains of RNA polymerase sigma factors"/>
    <property type="match status" value="2"/>
</dbReference>
<feature type="region of interest" description="Disordered" evidence="6">
    <location>
        <begin position="187"/>
        <end position="213"/>
    </location>
</feature>
<dbReference type="AlphaFoldDB" id="A0A0G2STT4"/>
<keyword evidence="5" id="KW-0804">Transcription</keyword>
<evidence type="ECO:0000256" key="6">
    <source>
        <dbReference type="SAM" id="MobiDB-lite"/>
    </source>
</evidence>
<dbReference type="GO" id="GO:0003677">
    <property type="term" value="F:DNA binding"/>
    <property type="evidence" value="ECO:0007669"/>
    <property type="project" value="UniProtKB-KW"/>
</dbReference>
<evidence type="ECO:0000259" key="8">
    <source>
        <dbReference type="Pfam" id="PF04542"/>
    </source>
</evidence>
<reference evidence="10" key="1">
    <citation type="journal article" date="2015" name="Plant Cell">
        <title>Coordinated rates of evolution between interacting plastid and nuclear genes in Geraniaceae.</title>
        <authorList>
            <person name="Zhang J."/>
            <person name="Ruhlman T.A."/>
            <person name="Sabir J."/>
            <person name="Blazier J.C."/>
            <person name="Jansen R.K."/>
        </authorList>
    </citation>
    <scope>NUCLEOTIDE SEQUENCE</scope>
</reference>
<accession>A0A0G2STT4</accession>
<feature type="domain" description="RNA polymerase sigma-70 region 4" evidence="9">
    <location>
        <begin position="446"/>
        <end position="498"/>
    </location>
</feature>
<dbReference type="EMBL" id="KJ916913">
    <property type="protein sequence ID" value="AKC88682.1"/>
    <property type="molecule type" value="mRNA"/>
</dbReference>
<dbReference type="GO" id="GO:0016987">
    <property type="term" value="F:sigma factor activity"/>
    <property type="evidence" value="ECO:0007669"/>
    <property type="project" value="UniProtKB-KW"/>
</dbReference>
<organism evidence="10">
    <name type="scientific">Erodium gruinum</name>
    <dbReference type="NCBI Taxonomy" id="337380"/>
    <lineage>
        <taxon>Eukaryota</taxon>
        <taxon>Viridiplantae</taxon>
        <taxon>Streptophyta</taxon>
        <taxon>Embryophyta</taxon>
        <taxon>Tracheophyta</taxon>
        <taxon>Spermatophyta</taxon>
        <taxon>Magnoliopsida</taxon>
        <taxon>eudicotyledons</taxon>
        <taxon>Gunneridae</taxon>
        <taxon>Pentapetalae</taxon>
        <taxon>rosids</taxon>
        <taxon>malvids</taxon>
        <taxon>Geraniales</taxon>
        <taxon>Geraniaceae</taxon>
        <taxon>Erodium</taxon>
    </lineage>
</organism>
<keyword evidence="4" id="KW-0238">DNA-binding</keyword>
<dbReference type="PANTHER" id="PTHR30603:SF13">
    <property type="entry name" value="RNA POLYMERASE SIGMA FACTOR SIGC"/>
    <property type="match status" value="1"/>
</dbReference>
<dbReference type="InterPro" id="IPR007630">
    <property type="entry name" value="RNA_pol_sigma70_r4"/>
</dbReference>
<dbReference type="GO" id="GO:0071482">
    <property type="term" value="P:cellular response to light stimulus"/>
    <property type="evidence" value="ECO:0007669"/>
    <property type="project" value="UniProtKB-ARBA"/>
</dbReference>
<dbReference type="InterPro" id="IPR007624">
    <property type="entry name" value="RNA_pol_sigma70_r3"/>
</dbReference>
<dbReference type="InterPro" id="IPR036388">
    <property type="entry name" value="WH-like_DNA-bd_sf"/>
</dbReference>
<feature type="domain" description="RNA polymerase sigma-70 region 2" evidence="8">
    <location>
        <begin position="281"/>
        <end position="340"/>
    </location>
</feature>
<dbReference type="InterPro" id="IPR050239">
    <property type="entry name" value="Sigma-70_RNA_pol_init_factors"/>
</dbReference>
<evidence type="ECO:0000259" key="9">
    <source>
        <dbReference type="Pfam" id="PF04545"/>
    </source>
</evidence>
<dbReference type="Pfam" id="PF04542">
    <property type="entry name" value="Sigma70_r2"/>
    <property type="match status" value="1"/>
</dbReference>
<dbReference type="InterPro" id="IPR007627">
    <property type="entry name" value="RNA_pol_sigma70_r2"/>
</dbReference>
<evidence type="ECO:0000256" key="2">
    <source>
        <dbReference type="ARBA" id="ARBA00023015"/>
    </source>
</evidence>
<name>A0A0G2STT4_9ROSI</name>
<dbReference type="InterPro" id="IPR013324">
    <property type="entry name" value="RNA_pol_sigma_r3/r4-like"/>
</dbReference>
<dbReference type="InterPro" id="IPR014284">
    <property type="entry name" value="RNA_pol_sigma-70_dom"/>
</dbReference>
<evidence type="ECO:0000256" key="3">
    <source>
        <dbReference type="ARBA" id="ARBA00023082"/>
    </source>
</evidence>
<comment type="similarity">
    <text evidence="1">Belongs to the sigma-70 factor family.</text>
</comment>
<evidence type="ECO:0000313" key="10">
    <source>
        <dbReference type="EMBL" id="AKC88682.1"/>
    </source>
</evidence>
<dbReference type="SUPFAM" id="SSF88946">
    <property type="entry name" value="Sigma2 domain of RNA polymerase sigma factors"/>
    <property type="match status" value="1"/>
</dbReference>
<evidence type="ECO:0000256" key="4">
    <source>
        <dbReference type="ARBA" id="ARBA00023125"/>
    </source>
</evidence>
<dbReference type="InterPro" id="IPR000943">
    <property type="entry name" value="RNA_pol_sigma70"/>
</dbReference>
<dbReference type="Pfam" id="PF04539">
    <property type="entry name" value="Sigma70_r3"/>
    <property type="match status" value="1"/>
</dbReference>
<evidence type="ECO:0000259" key="7">
    <source>
        <dbReference type="Pfam" id="PF04539"/>
    </source>
</evidence>
<dbReference type="InterPro" id="IPR013325">
    <property type="entry name" value="RNA_pol_sigma_r2"/>
</dbReference>
<dbReference type="Gene3D" id="1.10.10.10">
    <property type="entry name" value="Winged helix-like DNA-binding domain superfamily/Winged helix DNA-binding domain"/>
    <property type="match status" value="2"/>
</dbReference>
<sequence length="516" mass="58652">MGLRLNLKWDFPIHSHSLPTSPFKVPASPESRCQRELLKAYTSSSLAPQTLDNDLLQVEGMKTNKRSYSGLNLVGDCISSSQPNLQASKPAQFNLLMENLSVLEETFADSNVLRLERDILQQLGKLGALKLFDTCLPSNVLDLSKDIKDIKSSTKDRVFVPSVKKEKRKSGRERVLEKGKKISNLSLTMRTKEKASQQPSVSSAKRASHSRSRRLMVEKHQVEMAKGVKVMMELERIRATLEEATGQIARLSCWAEAAGLEQKVLRQQLHFGWRCRDEILRSSRTLVMYLARYYRRPGVAVEELLQAGNLGILEGAKRFDPDRGCKFSTYAQHWIRKSMSTVVAQSTRDVHIPYKLRQTVYEIRKAERALKNGHQYPNNAEISKFTGLSLAKIELARRYSRIVGSIDQKVGYNHDLNILDITPDTSIPSPVEIAMRAHMRKDIHTLLDSLEPRESQVLILRFGLDDHRPRSLGETGELCRVSKAWVRKVENKAMAKLRGEEMAQNLRHYLVYMSGS</sequence>
<keyword evidence="2" id="KW-0805">Transcription regulation</keyword>
<gene>
    <name evidence="10" type="primary">sig3</name>
</gene>
<evidence type="ECO:0000256" key="5">
    <source>
        <dbReference type="ARBA" id="ARBA00023163"/>
    </source>
</evidence>
<feature type="domain" description="RNA polymerase sigma-70 region 3" evidence="7">
    <location>
        <begin position="360"/>
        <end position="432"/>
    </location>
</feature>
<dbReference type="CDD" id="cd06171">
    <property type="entry name" value="Sigma70_r4"/>
    <property type="match status" value="1"/>
</dbReference>
<keyword evidence="3" id="KW-0731">Sigma factor</keyword>
<proteinExistence type="evidence at transcript level"/>